<feature type="region of interest" description="Disordered" evidence="1">
    <location>
        <begin position="276"/>
        <end position="295"/>
    </location>
</feature>
<organism evidence="3 4">
    <name type="scientific">Candida oxycetoniae</name>
    <dbReference type="NCBI Taxonomy" id="497107"/>
    <lineage>
        <taxon>Eukaryota</taxon>
        <taxon>Fungi</taxon>
        <taxon>Dikarya</taxon>
        <taxon>Ascomycota</taxon>
        <taxon>Saccharomycotina</taxon>
        <taxon>Pichiomycetes</taxon>
        <taxon>Debaryomycetaceae</taxon>
        <taxon>Candida/Lodderomyces clade</taxon>
        <taxon>Candida</taxon>
    </lineage>
</organism>
<feature type="compositionally biased region" description="Acidic residues" evidence="1">
    <location>
        <begin position="284"/>
        <end position="293"/>
    </location>
</feature>
<dbReference type="InterPro" id="IPR036869">
    <property type="entry name" value="J_dom_sf"/>
</dbReference>
<proteinExistence type="predicted"/>
<dbReference type="CDD" id="cd06257">
    <property type="entry name" value="DnaJ"/>
    <property type="match status" value="1"/>
</dbReference>
<evidence type="ECO:0000259" key="2">
    <source>
        <dbReference type="PROSITE" id="PS50076"/>
    </source>
</evidence>
<dbReference type="InterPro" id="IPR018253">
    <property type="entry name" value="DnaJ_domain_CS"/>
</dbReference>
<dbReference type="PROSITE" id="PS00636">
    <property type="entry name" value="DNAJ_1"/>
    <property type="match status" value="1"/>
</dbReference>
<dbReference type="GeneID" id="73379036"/>
<keyword evidence="4" id="KW-1185">Reference proteome</keyword>
<comment type="caution">
    <text evidence="3">The sequence shown here is derived from an EMBL/GenBank/DDBJ whole genome shotgun (WGS) entry which is preliminary data.</text>
</comment>
<reference evidence="3" key="1">
    <citation type="journal article" date="2022" name="DNA Res.">
        <title>Genome analysis of five recently described species of the CUG-Ser clade uncovers Candida theae as a new hybrid lineage with pathogenic potential in the Candida parapsilosis species complex.</title>
        <authorList>
            <person name="Mixao V."/>
            <person name="Del Olmo V."/>
            <person name="Hegedusova E."/>
            <person name="Saus E."/>
            <person name="Pryszcz L."/>
            <person name="Cillingova A."/>
            <person name="Nosek J."/>
            <person name="Gabaldon T."/>
        </authorList>
    </citation>
    <scope>NUCLEOTIDE SEQUENCE</scope>
    <source>
        <strain evidence="3">CBS 10844</strain>
    </source>
</reference>
<protein>
    <submittedName>
        <fullName evidence="3">JID1</fullName>
    </submittedName>
</protein>
<feature type="domain" description="J" evidence="2">
    <location>
        <begin position="48"/>
        <end position="130"/>
    </location>
</feature>
<evidence type="ECO:0000313" key="3">
    <source>
        <dbReference type="EMBL" id="KAI3405812.2"/>
    </source>
</evidence>
<evidence type="ECO:0000256" key="1">
    <source>
        <dbReference type="SAM" id="MobiDB-lite"/>
    </source>
</evidence>
<dbReference type="Gene3D" id="1.10.287.110">
    <property type="entry name" value="DnaJ domain"/>
    <property type="match status" value="1"/>
</dbReference>
<evidence type="ECO:0000313" key="4">
    <source>
        <dbReference type="Proteomes" id="UP001202479"/>
    </source>
</evidence>
<dbReference type="PROSITE" id="PS50076">
    <property type="entry name" value="DNAJ_2"/>
    <property type="match status" value="1"/>
</dbReference>
<dbReference type="EMBL" id="JAHUZD010000027">
    <property type="protein sequence ID" value="KAI3405812.2"/>
    <property type="molecule type" value="Genomic_DNA"/>
</dbReference>
<dbReference type="RefSeq" id="XP_049181557.1">
    <property type="nucleotide sequence ID" value="XM_049322540.1"/>
</dbReference>
<accession>A0AAI9WYY7</accession>
<dbReference type="AlphaFoldDB" id="A0AAI9WYY7"/>
<dbReference type="InterPro" id="IPR001623">
    <property type="entry name" value="DnaJ_domain"/>
</dbReference>
<dbReference type="Proteomes" id="UP001202479">
    <property type="component" value="Unassembled WGS sequence"/>
</dbReference>
<gene>
    <name evidence="3" type="ORF">KGF56_001419</name>
</gene>
<dbReference type="SUPFAM" id="SSF46565">
    <property type="entry name" value="Chaperone J-domain"/>
    <property type="match status" value="1"/>
</dbReference>
<name>A0AAI9WYY7_9ASCO</name>
<sequence>MLRLFESSLSRAPLVRICRCGYATSGDYPIDHHQRLDLHEWPTSANPTPYEVFGLSSKDMGMSTLELNKILKDKYVKFVKIYHPDTCLEITDANGKVFSKEMKRRRFDIIQESYDILKNPRRRGAYNRYQTTSWEQQGPYKGPYGQPYTKESFEAYRRANAHRTRYNFSNDEAFWSAGTWNDYYQMKYKRPPPTREDFEKNKYKILWGVLAVGALSFGLQVMNAIDQTNQYLLKTHQMNLRSLKDMNESYESNGEGFSEVGNLKRFLISRRSTIKSKRDKSNEDNEENIEPSDNDLLIKYAQGRVDKWDRRENELSARIRDD</sequence>